<dbReference type="EMBL" id="JAWZVU010000005">
    <property type="protein sequence ID" value="MDX7719040.1"/>
    <property type="molecule type" value="Genomic_DNA"/>
</dbReference>
<dbReference type="InterPro" id="IPR029068">
    <property type="entry name" value="Glyas_Bleomycin-R_OHBP_Dase"/>
</dbReference>
<protein>
    <recommendedName>
        <fullName evidence="3">Glyoxalase</fullName>
    </recommendedName>
</protein>
<dbReference type="Proteomes" id="UP001277183">
    <property type="component" value="Unassembled WGS sequence"/>
</dbReference>
<dbReference type="RefSeq" id="WP_319886435.1">
    <property type="nucleotide sequence ID" value="NZ_JAWZVU010000005.1"/>
</dbReference>
<evidence type="ECO:0008006" key="3">
    <source>
        <dbReference type="Google" id="ProtNLM"/>
    </source>
</evidence>
<proteinExistence type="predicted"/>
<dbReference type="AlphaFoldDB" id="A0AAW9EXN0"/>
<evidence type="ECO:0000313" key="2">
    <source>
        <dbReference type="Proteomes" id="UP001277183"/>
    </source>
</evidence>
<accession>A0AAW9EXN0</accession>
<name>A0AAW9EXN0_AERCA</name>
<sequence>MEISRNGIILNVERYEECVAFYRDLFDLPLMFSRNEGEFRLSCLALGSSYLMIETGGTAIDEGKSILVPDYP</sequence>
<reference evidence="1" key="1">
    <citation type="submission" date="2023-11" db="EMBL/GenBank/DDBJ databases">
        <title>WGS of Aeromonas in Northern Israel.</title>
        <authorList>
            <person name="Hershko Y."/>
        </authorList>
    </citation>
    <scope>NUCLEOTIDE SEQUENCE</scope>
    <source>
        <strain evidence="1">77416</strain>
    </source>
</reference>
<dbReference type="SUPFAM" id="SSF54593">
    <property type="entry name" value="Glyoxalase/Bleomycin resistance protein/Dihydroxybiphenyl dioxygenase"/>
    <property type="match status" value="1"/>
</dbReference>
<comment type="caution">
    <text evidence="1">The sequence shown here is derived from an EMBL/GenBank/DDBJ whole genome shotgun (WGS) entry which is preliminary data.</text>
</comment>
<gene>
    <name evidence="1" type="ORF">SJS77_00880</name>
</gene>
<organism evidence="1 2">
    <name type="scientific">Aeromonas caviae</name>
    <name type="common">Aeromonas punctata</name>
    <dbReference type="NCBI Taxonomy" id="648"/>
    <lineage>
        <taxon>Bacteria</taxon>
        <taxon>Pseudomonadati</taxon>
        <taxon>Pseudomonadota</taxon>
        <taxon>Gammaproteobacteria</taxon>
        <taxon>Aeromonadales</taxon>
        <taxon>Aeromonadaceae</taxon>
        <taxon>Aeromonas</taxon>
    </lineage>
</organism>
<evidence type="ECO:0000313" key="1">
    <source>
        <dbReference type="EMBL" id="MDX7719040.1"/>
    </source>
</evidence>